<dbReference type="EMBL" id="PGFB01000002">
    <property type="protein sequence ID" value="PJJ63440.1"/>
    <property type="molecule type" value="Genomic_DNA"/>
</dbReference>
<dbReference type="RefSeq" id="WP_100343937.1">
    <property type="nucleotide sequence ID" value="NZ_PGFB01000002.1"/>
</dbReference>
<reference evidence="3 4" key="1">
    <citation type="submission" date="2017-11" db="EMBL/GenBank/DDBJ databases">
        <title>Genomic Encyclopedia of Archaeal and Bacterial Type Strains, Phase II (KMG-II): From Individual Species to Whole Genera.</title>
        <authorList>
            <person name="Goeker M."/>
        </authorList>
    </citation>
    <scope>NUCLEOTIDE SEQUENCE [LARGE SCALE GENOMIC DNA]</scope>
    <source>
        <strain evidence="3 4">DSM 25625</strain>
    </source>
</reference>
<proteinExistence type="predicted"/>
<protein>
    <submittedName>
        <fullName evidence="3">Uncharacterized protein</fullName>
    </submittedName>
</protein>
<evidence type="ECO:0000313" key="4">
    <source>
        <dbReference type="Proteomes" id="UP000230161"/>
    </source>
</evidence>
<comment type="caution">
    <text evidence="3">The sequence shown here is derived from an EMBL/GenBank/DDBJ whole genome shotgun (WGS) entry which is preliminary data.</text>
</comment>
<evidence type="ECO:0000313" key="3">
    <source>
        <dbReference type="EMBL" id="PJJ63440.1"/>
    </source>
</evidence>
<feature type="region of interest" description="Disordered" evidence="1">
    <location>
        <begin position="49"/>
        <end position="76"/>
    </location>
</feature>
<dbReference type="AlphaFoldDB" id="A0A2M9BZE0"/>
<keyword evidence="2" id="KW-1133">Transmembrane helix</keyword>
<name>A0A2M9BZE0_9MICO</name>
<dbReference type="OrthoDB" id="5149460at2"/>
<accession>A0A2M9BZE0</accession>
<gene>
    <name evidence="3" type="ORF">CLV54_1106</name>
</gene>
<sequence length="76" mass="8221">MSFVTAVLAESEHAVQLPMDPIWYGVIAAVIFAALGFVTWTYRNVANRHSHKAEAHAAEHAEPAGAETHSAGHPHH</sequence>
<keyword evidence="4" id="KW-1185">Reference proteome</keyword>
<keyword evidence="2" id="KW-0812">Transmembrane</keyword>
<feature type="transmembrane region" description="Helical" evidence="2">
    <location>
        <begin position="22"/>
        <end position="42"/>
    </location>
</feature>
<organism evidence="3 4">
    <name type="scientific">Compostimonas suwonensis</name>
    <dbReference type="NCBI Taxonomy" id="1048394"/>
    <lineage>
        <taxon>Bacteria</taxon>
        <taxon>Bacillati</taxon>
        <taxon>Actinomycetota</taxon>
        <taxon>Actinomycetes</taxon>
        <taxon>Micrococcales</taxon>
        <taxon>Microbacteriaceae</taxon>
        <taxon>Compostimonas</taxon>
    </lineage>
</organism>
<feature type="compositionally biased region" description="Basic and acidic residues" evidence="1">
    <location>
        <begin position="52"/>
        <end position="62"/>
    </location>
</feature>
<evidence type="ECO:0000256" key="2">
    <source>
        <dbReference type="SAM" id="Phobius"/>
    </source>
</evidence>
<evidence type="ECO:0000256" key="1">
    <source>
        <dbReference type="SAM" id="MobiDB-lite"/>
    </source>
</evidence>
<dbReference type="Proteomes" id="UP000230161">
    <property type="component" value="Unassembled WGS sequence"/>
</dbReference>
<keyword evidence="2" id="KW-0472">Membrane</keyword>